<dbReference type="GO" id="GO:0004867">
    <property type="term" value="F:serine-type endopeptidase inhibitor activity"/>
    <property type="evidence" value="ECO:0007669"/>
    <property type="project" value="UniProtKB-KW"/>
</dbReference>
<dbReference type="Gene3D" id="3.30.497.10">
    <property type="entry name" value="Antithrombin, subunit I, domain 2"/>
    <property type="match status" value="1"/>
</dbReference>
<name>A0A3S3P8I5_9ACAR</name>
<dbReference type="Pfam" id="PF00079">
    <property type="entry name" value="Serpin"/>
    <property type="match status" value="1"/>
</dbReference>
<reference evidence="8 9" key="1">
    <citation type="journal article" date="2018" name="Gigascience">
        <title>Genomes of trombidid mites reveal novel predicted allergens and laterally-transferred genes associated with secondary metabolism.</title>
        <authorList>
            <person name="Dong X."/>
            <person name="Chaisiri K."/>
            <person name="Xia D."/>
            <person name="Armstrong S.D."/>
            <person name="Fang Y."/>
            <person name="Donnelly M.J."/>
            <person name="Kadowaki T."/>
            <person name="McGarry J.W."/>
            <person name="Darby A.C."/>
            <person name="Makepeace B.L."/>
        </authorList>
    </citation>
    <scope>NUCLEOTIDE SEQUENCE [LARGE SCALE GENOMIC DNA]</scope>
    <source>
        <strain evidence="8">UoL-WK</strain>
    </source>
</reference>
<evidence type="ECO:0000256" key="2">
    <source>
        <dbReference type="ARBA" id="ARBA00022690"/>
    </source>
</evidence>
<dbReference type="InterPro" id="IPR036186">
    <property type="entry name" value="Serpin_sf"/>
</dbReference>
<organism evidence="8 9">
    <name type="scientific">Dinothrombium tinctorium</name>
    <dbReference type="NCBI Taxonomy" id="1965070"/>
    <lineage>
        <taxon>Eukaryota</taxon>
        <taxon>Metazoa</taxon>
        <taxon>Ecdysozoa</taxon>
        <taxon>Arthropoda</taxon>
        <taxon>Chelicerata</taxon>
        <taxon>Arachnida</taxon>
        <taxon>Acari</taxon>
        <taxon>Acariformes</taxon>
        <taxon>Trombidiformes</taxon>
        <taxon>Prostigmata</taxon>
        <taxon>Anystina</taxon>
        <taxon>Parasitengona</taxon>
        <taxon>Trombidioidea</taxon>
        <taxon>Trombidiidae</taxon>
        <taxon>Dinothrombium</taxon>
    </lineage>
</organism>
<evidence type="ECO:0000259" key="7">
    <source>
        <dbReference type="SMART" id="SM00093"/>
    </source>
</evidence>
<feature type="region of interest" description="Disordered" evidence="6">
    <location>
        <begin position="258"/>
        <end position="314"/>
    </location>
</feature>
<dbReference type="AlphaFoldDB" id="A0A3S3P8I5"/>
<dbReference type="InterPro" id="IPR000215">
    <property type="entry name" value="Serpin_fam"/>
</dbReference>
<dbReference type="InterPro" id="IPR023796">
    <property type="entry name" value="Serpin_dom"/>
</dbReference>
<dbReference type="EMBL" id="NCKU01006578">
    <property type="protein sequence ID" value="RWS03360.1"/>
    <property type="molecule type" value="Genomic_DNA"/>
</dbReference>
<keyword evidence="9" id="KW-1185">Reference proteome</keyword>
<dbReference type="GO" id="GO:0005615">
    <property type="term" value="C:extracellular space"/>
    <property type="evidence" value="ECO:0007669"/>
    <property type="project" value="InterPro"/>
</dbReference>
<dbReference type="OrthoDB" id="671595at2759"/>
<feature type="compositionally biased region" description="Polar residues" evidence="6">
    <location>
        <begin position="289"/>
        <end position="302"/>
    </location>
</feature>
<evidence type="ECO:0000256" key="4">
    <source>
        <dbReference type="ARBA" id="ARBA00023180"/>
    </source>
</evidence>
<proteinExistence type="inferred from homology"/>
<feature type="compositionally biased region" description="Low complexity" evidence="6">
    <location>
        <begin position="120"/>
        <end position="153"/>
    </location>
</feature>
<dbReference type="Gene3D" id="2.30.39.10">
    <property type="entry name" value="Alpha-1-antitrypsin, domain 1"/>
    <property type="match status" value="1"/>
</dbReference>
<dbReference type="SMART" id="SM00093">
    <property type="entry name" value="SERPIN"/>
    <property type="match status" value="1"/>
</dbReference>
<dbReference type="PANTHER" id="PTHR11461:SF211">
    <property type="entry name" value="GH10112P-RELATED"/>
    <property type="match status" value="1"/>
</dbReference>
<sequence>MQQPQPQPQQPQQIVIAEQNAPQQPEPSPVYMQQPASQPQQPKQIVIARQKTPQPTQPSPIYMQQPTPQPQPQQPQQIVIAEQKAPQQAQPSPVFMKRPAPRAQPRSLQPKQSPKIFKVSSQRSSPQSPSQTVIGDQETPQQTPFYFQQPGTQSQLQPNQPYQEQPVTSRQYPQQSQQPQKIVVVEKQILAKATQSITASPVLIHQPSSHTQKLYQIVTSRKEPLHTTTASPNFTYQHVTHPQKLNQTIISRRETLHTTTSSPHFTHESVTQPQPSQQTVVANHELQQKKQPTSQLILPQSSPHEKPQSHSHRQSVIAIIKQKPKQFSQEQPLPFRQSRPQSLSQIVGTNQEKTQKQPSNSQSLVTQVPTSQQPFYPTRQQSFYPYKVSPLPRARSPQPNFTQNSQHPSPVSQPSSASLSPDREISSLGPVFDNQKINLIFDKSLNIYRVLDGQNDTFVIPKHPYPEGSTRNLSKASKASNRIAFLFYNILQKLFPNVLISPINIMLIFTMFLRSSTGVTANQIFQNLGFQTAGFRNVNDLQTACHSLLDYFDTRYNNVAIPGHHLEFSNRLFFKSDEKVNSHFLSDIEKYFHSTPLGVEFKRGSRHSQRILNDWVLNVTGDKIRSCEVDNEPILPLTRFMASTVSYFYVEIDFKALNTQTKNKNFYNLGRFPILTKYRQFTVNASFITSTNLNADIIEIPLLSINPSMQYTEIYVRPSVGYNTQQIQLTLENFNLVLSELRQSQITTFDLLLPIHNLKQSLRLDRVAPYVGIEALFHPFNAELPFISYFERLHVDKIYQESYFYYTAKNFPDNDNSYPDPNLTLKASARKFTLDRPFIIILLEKYTNTIIYLGDVSTI</sequence>
<evidence type="ECO:0000256" key="6">
    <source>
        <dbReference type="SAM" id="MobiDB-lite"/>
    </source>
</evidence>
<evidence type="ECO:0000256" key="3">
    <source>
        <dbReference type="ARBA" id="ARBA00022900"/>
    </source>
</evidence>
<feature type="compositionally biased region" description="Polar residues" evidence="6">
    <location>
        <begin position="349"/>
        <end position="383"/>
    </location>
</feature>
<feature type="compositionally biased region" description="Low complexity" evidence="6">
    <location>
        <begin position="269"/>
        <end position="281"/>
    </location>
</feature>
<feature type="region of interest" description="Disordered" evidence="6">
    <location>
        <begin position="1"/>
        <end position="176"/>
    </location>
</feature>
<comment type="caution">
    <text evidence="8">The sequence shown here is derived from an EMBL/GenBank/DDBJ whole genome shotgun (WGS) entry which is preliminary data.</text>
</comment>
<evidence type="ECO:0000256" key="5">
    <source>
        <dbReference type="RuleBase" id="RU000411"/>
    </source>
</evidence>
<dbReference type="Proteomes" id="UP000285301">
    <property type="component" value="Unassembled WGS sequence"/>
</dbReference>
<keyword evidence="3" id="KW-0722">Serine protease inhibitor</keyword>
<feature type="region of interest" description="Disordered" evidence="6">
    <location>
        <begin position="349"/>
        <end position="425"/>
    </location>
</feature>
<feature type="compositionally biased region" description="Low complexity" evidence="6">
    <location>
        <begin position="33"/>
        <end position="44"/>
    </location>
</feature>
<feature type="compositionally biased region" description="Low complexity" evidence="6">
    <location>
        <begin position="403"/>
        <end position="420"/>
    </location>
</feature>
<dbReference type="InterPro" id="IPR023795">
    <property type="entry name" value="Serpin_CS"/>
</dbReference>
<evidence type="ECO:0000256" key="1">
    <source>
        <dbReference type="ARBA" id="ARBA00009500"/>
    </source>
</evidence>
<keyword evidence="2" id="KW-0646">Protease inhibitor</keyword>
<feature type="domain" description="Serpin" evidence="7">
    <location>
        <begin position="485"/>
        <end position="859"/>
    </location>
</feature>
<feature type="compositionally biased region" description="Polar residues" evidence="6">
    <location>
        <begin position="154"/>
        <end position="170"/>
    </location>
</feature>
<dbReference type="PANTHER" id="PTHR11461">
    <property type="entry name" value="SERINE PROTEASE INHIBITOR, SERPIN"/>
    <property type="match status" value="1"/>
</dbReference>
<evidence type="ECO:0000313" key="8">
    <source>
        <dbReference type="EMBL" id="RWS03360.1"/>
    </source>
</evidence>
<protein>
    <recommendedName>
        <fullName evidence="7">Serpin domain-containing protein</fullName>
    </recommendedName>
</protein>
<dbReference type="STRING" id="1965070.A0A3S3P8I5"/>
<dbReference type="InterPro" id="IPR042178">
    <property type="entry name" value="Serpin_sf_1"/>
</dbReference>
<dbReference type="InterPro" id="IPR042185">
    <property type="entry name" value="Serpin_sf_2"/>
</dbReference>
<gene>
    <name evidence="8" type="ORF">B4U79_16523</name>
</gene>
<accession>A0A3S3P8I5</accession>
<keyword evidence="4" id="KW-0325">Glycoprotein</keyword>
<dbReference type="SUPFAM" id="SSF56574">
    <property type="entry name" value="Serpins"/>
    <property type="match status" value="1"/>
</dbReference>
<evidence type="ECO:0000313" key="9">
    <source>
        <dbReference type="Proteomes" id="UP000285301"/>
    </source>
</evidence>
<dbReference type="PROSITE" id="PS00284">
    <property type="entry name" value="SERPIN"/>
    <property type="match status" value="1"/>
</dbReference>
<comment type="similarity">
    <text evidence="1 5">Belongs to the serpin family.</text>
</comment>